<evidence type="ECO:0008006" key="4">
    <source>
        <dbReference type="Google" id="ProtNLM"/>
    </source>
</evidence>
<evidence type="ECO:0000256" key="1">
    <source>
        <dbReference type="SAM" id="SignalP"/>
    </source>
</evidence>
<dbReference type="EMBL" id="CP118615">
    <property type="protein sequence ID" value="WDZ82760.1"/>
    <property type="molecule type" value="Genomic_DNA"/>
</dbReference>
<evidence type="ECO:0000313" key="3">
    <source>
        <dbReference type="Proteomes" id="UP001219605"/>
    </source>
</evidence>
<keyword evidence="3" id="KW-1185">Reference proteome</keyword>
<proteinExistence type="predicted"/>
<protein>
    <recommendedName>
        <fullName evidence="4">DUF4439 domain-containing protein</fullName>
    </recommendedName>
</protein>
<reference evidence="2 3" key="1">
    <citation type="submission" date="2023-02" db="EMBL/GenBank/DDBJ databases">
        <authorList>
            <person name="Mo P."/>
        </authorList>
    </citation>
    <scope>NUCLEOTIDE SEQUENCE [LARGE SCALE GENOMIC DNA]</scope>
    <source>
        <strain evidence="2 3">HUAS 3</strain>
    </source>
</reference>
<dbReference type="RefSeq" id="WP_275029085.1">
    <property type="nucleotide sequence ID" value="NZ_CP118615.1"/>
</dbReference>
<gene>
    <name evidence="2" type="ORF">PVK37_20055</name>
</gene>
<keyword evidence="1" id="KW-0732">Signal</keyword>
<sequence length="152" mass="15665">MSTRRAMATLLVLLALCWGGTGYAATRPTDAHDYRRAAIEAARSAYDVTVTVRLVGSARAAGRLPLPYTVATLNDGRSALAGAAQRLVVARPVDDATARIRDRLGPLLLAAAAGLDDLRRAVRAPDLAALTGAVAALAPVGTALAAFLAEYG</sequence>
<accession>A0ABY7ZIE6</accession>
<evidence type="ECO:0000313" key="2">
    <source>
        <dbReference type="EMBL" id="WDZ82760.1"/>
    </source>
</evidence>
<feature type="signal peptide" evidence="1">
    <location>
        <begin position="1"/>
        <end position="24"/>
    </location>
</feature>
<name>A0ABY7ZIE6_9ACTN</name>
<organism evidence="2 3">
    <name type="scientific">Micromonospora cathayae</name>
    <dbReference type="NCBI Taxonomy" id="3028804"/>
    <lineage>
        <taxon>Bacteria</taxon>
        <taxon>Bacillati</taxon>
        <taxon>Actinomycetota</taxon>
        <taxon>Actinomycetes</taxon>
        <taxon>Micromonosporales</taxon>
        <taxon>Micromonosporaceae</taxon>
        <taxon>Micromonospora</taxon>
    </lineage>
</organism>
<dbReference type="Proteomes" id="UP001219605">
    <property type="component" value="Chromosome"/>
</dbReference>
<feature type="chain" id="PRO_5045072283" description="DUF4439 domain-containing protein" evidence="1">
    <location>
        <begin position="25"/>
        <end position="152"/>
    </location>
</feature>